<dbReference type="Proteomes" id="UP000799428">
    <property type="component" value="Unassembled WGS sequence"/>
</dbReference>
<dbReference type="Gene3D" id="1.10.1280.10">
    <property type="entry name" value="Di-copper center containing domain from catechol oxidase"/>
    <property type="match status" value="1"/>
</dbReference>
<gene>
    <name evidence="4" type="ORF">K504DRAFT_531758</name>
</gene>
<accession>A0A6G1KJP5</accession>
<dbReference type="InterPro" id="IPR002227">
    <property type="entry name" value="Tyrosinase_Cu-bd"/>
</dbReference>
<evidence type="ECO:0000256" key="2">
    <source>
        <dbReference type="ARBA" id="ARBA00023008"/>
    </source>
</evidence>
<dbReference type="InterPro" id="IPR050316">
    <property type="entry name" value="Tyrosinase/Hemocyanin"/>
</dbReference>
<dbReference type="SUPFAM" id="SSF48056">
    <property type="entry name" value="Di-copper centre-containing domain"/>
    <property type="match status" value="1"/>
</dbReference>
<dbReference type="PANTHER" id="PTHR11474">
    <property type="entry name" value="TYROSINASE FAMILY MEMBER"/>
    <property type="match status" value="1"/>
</dbReference>
<dbReference type="Pfam" id="PF00264">
    <property type="entry name" value="Tyrosinase"/>
    <property type="match status" value="1"/>
</dbReference>
<organism evidence="4 5">
    <name type="scientific">Pleomassaria siparia CBS 279.74</name>
    <dbReference type="NCBI Taxonomy" id="1314801"/>
    <lineage>
        <taxon>Eukaryota</taxon>
        <taxon>Fungi</taxon>
        <taxon>Dikarya</taxon>
        <taxon>Ascomycota</taxon>
        <taxon>Pezizomycotina</taxon>
        <taxon>Dothideomycetes</taxon>
        <taxon>Pleosporomycetidae</taxon>
        <taxon>Pleosporales</taxon>
        <taxon>Pleomassariaceae</taxon>
        <taxon>Pleomassaria</taxon>
    </lineage>
</organism>
<evidence type="ECO:0000256" key="1">
    <source>
        <dbReference type="ARBA" id="ARBA00022723"/>
    </source>
</evidence>
<keyword evidence="1" id="KW-0479">Metal-binding</keyword>
<dbReference type="GO" id="GO:0046872">
    <property type="term" value="F:metal ion binding"/>
    <property type="evidence" value="ECO:0007669"/>
    <property type="project" value="UniProtKB-KW"/>
</dbReference>
<reference evidence="4" key="1">
    <citation type="journal article" date="2020" name="Stud. Mycol.">
        <title>101 Dothideomycetes genomes: a test case for predicting lifestyles and emergence of pathogens.</title>
        <authorList>
            <person name="Haridas S."/>
            <person name="Albert R."/>
            <person name="Binder M."/>
            <person name="Bloem J."/>
            <person name="Labutti K."/>
            <person name="Salamov A."/>
            <person name="Andreopoulos B."/>
            <person name="Baker S."/>
            <person name="Barry K."/>
            <person name="Bills G."/>
            <person name="Bluhm B."/>
            <person name="Cannon C."/>
            <person name="Castanera R."/>
            <person name="Culley D."/>
            <person name="Daum C."/>
            <person name="Ezra D."/>
            <person name="Gonzalez J."/>
            <person name="Henrissat B."/>
            <person name="Kuo A."/>
            <person name="Liang C."/>
            <person name="Lipzen A."/>
            <person name="Lutzoni F."/>
            <person name="Magnuson J."/>
            <person name="Mondo S."/>
            <person name="Nolan M."/>
            <person name="Ohm R."/>
            <person name="Pangilinan J."/>
            <person name="Park H.-J."/>
            <person name="Ramirez L."/>
            <person name="Alfaro M."/>
            <person name="Sun H."/>
            <person name="Tritt A."/>
            <person name="Yoshinaga Y."/>
            <person name="Zwiers L.-H."/>
            <person name="Turgeon B."/>
            <person name="Goodwin S."/>
            <person name="Spatafora J."/>
            <person name="Crous P."/>
            <person name="Grigoriev I."/>
        </authorList>
    </citation>
    <scope>NUCLEOTIDE SEQUENCE</scope>
    <source>
        <strain evidence="4">CBS 279.74</strain>
    </source>
</reference>
<name>A0A6G1KJP5_9PLEO</name>
<dbReference type="OrthoDB" id="6132182at2759"/>
<dbReference type="PRINTS" id="PR00092">
    <property type="entry name" value="TYROSINASE"/>
</dbReference>
<proteinExistence type="predicted"/>
<evidence type="ECO:0000259" key="3">
    <source>
        <dbReference type="PROSITE" id="PS00498"/>
    </source>
</evidence>
<dbReference type="EMBL" id="MU005766">
    <property type="protein sequence ID" value="KAF2712702.1"/>
    <property type="molecule type" value="Genomic_DNA"/>
</dbReference>
<dbReference type="PROSITE" id="PS00498">
    <property type="entry name" value="TYROSINASE_2"/>
    <property type="match status" value="1"/>
</dbReference>
<sequence length="346" mass="37286">MAVLVQAAPVYNTSCTVKLERRAWHTLTDAEKLAYLSAEQCLMASPATLGLSAARSRFDELQQSHAMSVDVVHNVGAFLPYHRYFIHAHETLLRTVCNYTSPHPYWDEAMDASNFVSSVLLSPTTGFGGDGVGNESCIADGPFKDYVNPVGPGSRVNDHCITRKLGACESVYASRLAGREFVDACMGRERWGEFWPCVEFGAHSAGHGGIGGEMLDLVASPGDPLFYLHHAYLDKVWWEWQSLDPGTRLTEISGSNVPQAFPVPEPFLPGGAAPLPPFPDPDECPGFPGSPPAPPGVLPWEARGAVGDAGNVTTMDHVLTVDGALPDVRVRDVMDIAGGLLCYGYV</sequence>
<keyword evidence="5" id="KW-1185">Reference proteome</keyword>
<keyword evidence="2" id="KW-0186">Copper</keyword>
<protein>
    <submittedName>
        <fullName evidence="4">Di-copper centre-containing protein</fullName>
    </submittedName>
</protein>
<dbReference type="InterPro" id="IPR008922">
    <property type="entry name" value="Di-copper_centre_dom_sf"/>
</dbReference>
<dbReference type="GO" id="GO:0016491">
    <property type="term" value="F:oxidoreductase activity"/>
    <property type="evidence" value="ECO:0007669"/>
    <property type="project" value="InterPro"/>
</dbReference>
<dbReference type="AlphaFoldDB" id="A0A6G1KJP5"/>
<feature type="domain" description="Tyrosinase copper-binding" evidence="3">
    <location>
        <begin position="223"/>
        <end position="234"/>
    </location>
</feature>
<dbReference type="PANTHER" id="PTHR11474:SF126">
    <property type="entry name" value="TYROSINASE-LIKE PROTEIN TYR-1-RELATED"/>
    <property type="match status" value="1"/>
</dbReference>
<evidence type="ECO:0000313" key="4">
    <source>
        <dbReference type="EMBL" id="KAF2712702.1"/>
    </source>
</evidence>
<evidence type="ECO:0000313" key="5">
    <source>
        <dbReference type="Proteomes" id="UP000799428"/>
    </source>
</evidence>